<dbReference type="AlphaFoldDB" id="A0A8S9YVY3"/>
<proteinExistence type="predicted"/>
<gene>
    <name evidence="1" type="ORF">EG68_03078</name>
</gene>
<organism evidence="1 2">
    <name type="scientific">Paragonimus skrjabini miyazakii</name>
    <dbReference type="NCBI Taxonomy" id="59628"/>
    <lineage>
        <taxon>Eukaryota</taxon>
        <taxon>Metazoa</taxon>
        <taxon>Spiralia</taxon>
        <taxon>Lophotrochozoa</taxon>
        <taxon>Platyhelminthes</taxon>
        <taxon>Trematoda</taxon>
        <taxon>Digenea</taxon>
        <taxon>Plagiorchiida</taxon>
        <taxon>Troglotremata</taxon>
        <taxon>Troglotrematidae</taxon>
        <taxon>Paragonimus</taxon>
    </lineage>
</organism>
<evidence type="ECO:0000313" key="1">
    <source>
        <dbReference type="EMBL" id="KAF7259245.1"/>
    </source>
</evidence>
<name>A0A8S9YVY3_9TREM</name>
<evidence type="ECO:0000313" key="2">
    <source>
        <dbReference type="Proteomes" id="UP000822476"/>
    </source>
</evidence>
<sequence>MSDPSSLHTVVADTPPTIVDLICTTSFYATTSSGLTVQSFTKVVHRQAILSAVASLIIANSSNIFHKVGGTIISTQQNISTC</sequence>
<accession>A0A8S9YVY3</accession>
<dbReference type="EMBL" id="JTDE01001294">
    <property type="protein sequence ID" value="KAF7259245.1"/>
    <property type="molecule type" value="Genomic_DNA"/>
</dbReference>
<reference evidence="1" key="1">
    <citation type="submission" date="2019-07" db="EMBL/GenBank/DDBJ databases">
        <title>Annotation for the trematode Paragonimus miyazaki's.</title>
        <authorList>
            <person name="Choi Y.-J."/>
        </authorList>
    </citation>
    <scope>NUCLEOTIDE SEQUENCE</scope>
    <source>
        <strain evidence="1">Japan</strain>
    </source>
</reference>
<keyword evidence="2" id="KW-1185">Reference proteome</keyword>
<protein>
    <submittedName>
        <fullName evidence="1">Uncharacterized protein</fullName>
    </submittedName>
</protein>
<dbReference type="Proteomes" id="UP000822476">
    <property type="component" value="Unassembled WGS sequence"/>
</dbReference>
<comment type="caution">
    <text evidence="1">The sequence shown here is derived from an EMBL/GenBank/DDBJ whole genome shotgun (WGS) entry which is preliminary data.</text>
</comment>